<keyword evidence="1" id="KW-0732">Signal</keyword>
<dbReference type="Proteomes" id="UP000694888">
    <property type="component" value="Unplaced"/>
</dbReference>
<dbReference type="Pfam" id="PF00059">
    <property type="entry name" value="Lectin_C"/>
    <property type="match status" value="1"/>
</dbReference>
<dbReference type="InterPro" id="IPR001304">
    <property type="entry name" value="C-type_lectin-like"/>
</dbReference>
<dbReference type="InterPro" id="IPR016186">
    <property type="entry name" value="C-type_lectin-like/link_sf"/>
</dbReference>
<proteinExistence type="predicted"/>
<feature type="signal peptide" evidence="1">
    <location>
        <begin position="1"/>
        <end position="26"/>
    </location>
</feature>
<feature type="chain" id="PRO_5046807955" evidence="1">
    <location>
        <begin position="27"/>
        <end position="249"/>
    </location>
</feature>
<protein>
    <submittedName>
        <fullName evidence="4">Snaclec 5</fullName>
    </submittedName>
</protein>
<feature type="non-terminal residue" evidence="4">
    <location>
        <position position="249"/>
    </location>
</feature>
<organism evidence="3 4">
    <name type="scientific">Aplysia californica</name>
    <name type="common">California sea hare</name>
    <dbReference type="NCBI Taxonomy" id="6500"/>
    <lineage>
        <taxon>Eukaryota</taxon>
        <taxon>Metazoa</taxon>
        <taxon>Spiralia</taxon>
        <taxon>Lophotrochozoa</taxon>
        <taxon>Mollusca</taxon>
        <taxon>Gastropoda</taxon>
        <taxon>Heterobranchia</taxon>
        <taxon>Euthyneura</taxon>
        <taxon>Tectipleura</taxon>
        <taxon>Aplysiida</taxon>
        <taxon>Aplysioidea</taxon>
        <taxon>Aplysiidae</taxon>
        <taxon>Aplysia</taxon>
    </lineage>
</organism>
<reference evidence="4" key="1">
    <citation type="submission" date="2025-08" db="UniProtKB">
        <authorList>
            <consortium name="RefSeq"/>
        </authorList>
    </citation>
    <scope>IDENTIFICATION</scope>
</reference>
<name>A0ABM1AE38_APLCA</name>
<dbReference type="CDD" id="cd00037">
    <property type="entry name" value="CLECT"/>
    <property type="match status" value="1"/>
</dbReference>
<accession>A0ABM1AE38</accession>
<dbReference type="InterPro" id="IPR016187">
    <property type="entry name" value="CTDL_fold"/>
</dbReference>
<dbReference type="SUPFAM" id="SSF56436">
    <property type="entry name" value="C-type lectin-like"/>
    <property type="match status" value="1"/>
</dbReference>
<keyword evidence="3" id="KW-1185">Reference proteome</keyword>
<evidence type="ECO:0000259" key="2">
    <source>
        <dbReference type="PROSITE" id="PS50041"/>
    </source>
</evidence>
<dbReference type="PANTHER" id="PTHR22801">
    <property type="entry name" value="LITHOSTATHINE"/>
    <property type="match status" value="1"/>
</dbReference>
<sequence>MWPPVTWTSVCGLLSLLLSVAQPVASAQCPSDWANYSRRNSCFKIYSTLESLYWATQNCKKKLGGPQNNTEGYLARIFDQQTDEFLKQLLQESGLDAVWIGLEDRGKDGLYKWNDYRELGKGDYVGWKDGEDHQSDGIHSGVTLRKDGWTELYYTNRLAYLCQVPAGLPDVEMTCPPTTEDGHPADITCTFKQAPWTSLTWIVNDQYKKATCYPDFGCKPLSGFQANVDNSSGIVKSKFTILKADFERH</sequence>
<dbReference type="PANTHER" id="PTHR22801:SF63">
    <property type="entry name" value="C-TYPE LECTIN DOMAIN-CONTAINING PROTEIN"/>
    <property type="match status" value="1"/>
</dbReference>
<gene>
    <name evidence="4" type="primary">LOC106013806</name>
</gene>
<dbReference type="InterPro" id="IPR050801">
    <property type="entry name" value="Ca-Dep_Lectins_ImmuneDev"/>
</dbReference>
<dbReference type="SMART" id="SM00034">
    <property type="entry name" value="CLECT"/>
    <property type="match status" value="1"/>
</dbReference>
<dbReference type="Gene3D" id="3.10.100.10">
    <property type="entry name" value="Mannose-Binding Protein A, subunit A"/>
    <property type="match status" value="1"/>
</dbReference>
<evidence type="ECO:0000313" key="3">
    <source>
        <dbReference type="Proteomes" id="UP000694888"/>
    </source>
</evidence>
<dbReference type="RefSeq" id="XP_012945939.1">
    <property type="nucleotide sequence ID" value="XM_013090485.1"/>
</dbReference>
<evidence type="ECO:0000313" key="4">
    <source>
        <dbReference type="RefSeq" id="XP_012945939.1"/>
    </source>
</evidence>
<dbReference type="GeneID" id="106013806"/>
<evidence type="ECO:0000256" key="1">
    <source>
        <dbReference type="SAM" id="SignalP"/>
    </source>
</evidence>
<dbReference type="PROSITE" id="PS50041">
    <property type="entry name" value="C_TYPE_LECTIN_2"/>
    <property type="match status" value="1"/>
</dbReference>
<feature type="domain" description="C-type lectin" evidence="2">
    <location>
        <begin position="38"/>
        <end position="163"/>
    </location>
</feature>